<evidence type="ECO:0000313" key="9">
    <source>
        <dbReference type="EMBL" id="CAD9520318.1"/>
    </source>
</evidence>
<dbReference type="EMBL" id="HBGQ01086861">
    <property type="protein sequence ID" value="CAD9520318.1"/>
    <property type="molecule type" value="Transcribed_RNA"/>
</dbReference>
<dbReference type="InterPro" id="IPR004001">
    <property type="entry name" value="Actin_CS"/>
</dbReference>
<dbReference type="GO" id="GO:0005856">
    <property type="term" value="C:cytoskeleton"/>
    <property type="evidence" value="ECO:0007669"/>
    <property type="project" value="UniProtKB-SubCell"/>
</dbReference>
<dbReference type="PROSITE" id="PS00432">
    <property type="entry name" value="ACTINS_2"/>
    <property type="match status" value="1"/>
</dbReference>
<dbReference type="InterPro" id="IPR020902">
    <property type="entry name" value="Actin/actin-like_CS"/>
</dbReference>
<dbReference type="Pfam" id="PF00022">
    <property type="entry name" value="Actin"/>
    <property type="match status" value="1"/>
</dbReference>
<sequence>MDQKDSYIGEEAQNKRGVLTLKYPIEHGIVTNWDDMEKIWHHTFYNELRVAPEEHPVLLTEAPLNPKANRERMTQIMFETFNVPAMYVGIQAVLSLYASGRTTGIVMDSGDGVSHTVPIYEGYALPHAILRLDLAGRDLTDYLMKILTERGYSFTTTAEREIVRDVKEKLCYIALDYDTEMKASTESSDKEKTYELPDGNIITVGSERFRCPEVLFQPSLVGKEASGIHDTTFQSIMKCDVDIRKDLYANVVLSGGTTMFTGVGERMTKELTALAPSTMKIKVVAPPERKYSVWIGGSILSSLSTFQQMWISKTEYDESGPTIVHRKCF</sequence>
<dbReference type="GO" id="GO:0005524">
    <property type="term" value="F:ATP binding"/>
    <property type="evidence" value="ECO:0007669"/>
    <property type="project" value="UniProtKB-KW"/>
</dbReference>
<reference evidence="9" key="1">
    <citation type="submission" date="2021-01" db="EMBL/GenBank/DDBJ databases">
        <authorList>
            <person name="Corre E."/>
            <person name="Pelletier E."/>
            <person name="Niang G."/>
            <person name="Scheremetjew M."/>
            <person name="Finn R."/>
            <person name="Kale V."/>
            <person name="Holt S."/>
            <person name="Cochrane G."/>
            <person name="Meng A."/>
            <person name="Brown T."/>
            <person name="Cohen L."/>
        </authorList>
    </citation>
    <scope>NUCLEOTIDE SEQUENCE</scope>
    <source>
        <strain evidence="9">CCMP2222</strain>
    </source>
</reference>
<dbReference type="EMBL" id="HBGQ01086865">
    <property type="protein sequence ID" value="CAD9520329.1"/>
    <property type="molecule type" value="Transcribed_RNA"/>
</dbReference>
<keyword evidence="4" id="KW-0378">Hydrolase</keyword>
<protein>
    <recommendedName>
        <fullName evidence="12">Actin</fullName>
    </recommendedName>
</protein>
<dbReference type="InterPro" id="IPR004000">
    <property type="entry name" value="Actin"/>
</dbReference>
<dbReference type="PANTHER" id="PTHR11937">
    <property type="entry name" value="ACTIN"/>
    <property type="match status" value="1"/>
</dbReference>
<organism evidence="9">
    <name type="scientific">Alexandrium andersonii</name>
    <dbReference type="NCBI Taxonomy" id="327968"/>
    <lineage>
        <taxon>Eukaryota</taxon>
        <taxon>Sar</taxon>
        <taxon>Alveolata</taxon>
        <taxon>Dinophyceae</taxon>
        <taxon>Gonyaulacales</taxon>
        <taxon>Pyrocystaceae</taxon>
        <taxon>Alexandrium</taxon>
    </lineage>
</organism>
<evidence type="ECO:0008006" key="12">
    <source>
        <dbReference type="Google" id="ProtNLM"/>
    </source>
</evidence>
<dbReference type="PRINTS" id="PR00190">
    <property type="entry name" value="ACTIN"/>
</dbReference>
<evidence type="ECO:0000256" key="3">
    <source>
        <dbReference type="ARBA" id="ARBA00022741"/>
    </source>
</evidence>
<dbReference type="EMBL" id="HBGQ01086868">
    <property type="protein sequence ID" value="CAD9520336.1"/>
    <property type="molecule type" value="Transcribed_RNA"/>
</dbReference>
<dbReference type="SMART" id="SM00268">
    <property type="entry name" value="ACTIN"/>
    <property type="match status" value="1"/>
</dbReference>
<accession>A0A6U6VRS8</accession>
<evidence type="ECO:0000256" key="6">
    <source>
        <dbReference type="ARBA" id="ARBA00023212"/>
    </source>
</evidence>
<evidence type="ECO:0000256" key="5">
    <source>
        <dbReference type="ARBA" id="ARBA00022840"/>
    </source>
</evidence>
<evidence type="ECO:0000256" key="4">
    <source>
        <dbReference type="ARBA" id="ARBA00022801"/>
    </source>
</evidence>
<gene>
    <name evidence="9" type="ORF">AAND1436_LOCUS41377</name>
    <name evidence="10" type="ORF">AAND1436_LOCUS41380</name>
    <name evidence="11" type="ORF">AAND1436_LOCUS41382</name>
</gene>
<dbReference type="PROSITE" id="PS00406">
    <property type="entry name" value="ACTINS_1"/>
    <property type="match status" value="1"/>
</dbReference>
<keyword evidence="6" id="KW-0206">Cytoskeleton</keyword>
<dbReference type="PROSITE" id="PS01132">
    <property type="entry name" value="ACTINS_ACT_LIKE"/>
    <property type="match status" value="1"/>
</dbReference>
<keyword evidence="6" id="KW-0963">Cytoplasm</keyword>
<comment type="similarity">
    <text evidence="2 8">Belongs to the actin family.</text>
</comment>
<name>A0A6U6VRS8_9DINO</name>
<dbReference type="GO" id="GO:0016787">
    <property type="term" value="F:hydrolase activity"/>
    <property type="evidence" value="ECO:0007669"/>
    <property type="project" value="UniProtKB-KW"/>
</dbReference>
<dbReference type="Gene3D" id="3.30.420.40">
    <property type="match status" value="2"/>
</dbReference>
<dbReference type="Gene3D" id="3.90.640.10">
    <property type="entry name" value="Actin, Chain A, domain 4"/>
    <property type="match status" value="1"/>
</dbReference>
<evidence type="ECO:0000256" key="1">
    <source>
        <dbReference type="ARBA" id="ARBA00004245"/>
    </source>
</evidence>
<dbReference type="InterPro" id="IPR043129">
    <property type="entry name" value="ATPase_NBD"/>
</dbReference>
<evidence type="ECO:0000256" key="8">
    <source>
        <dbReference type="RuleBase" id="RU000487"/>
    </source>
</evidence>
<comment type="catalytic activity">
    <reaction evidence="7">
        <text>ATP + H2O = ADP + phosphate + H(+)</text>
        <dbReference type="Rhea" id="RHEA:13065"/>
        <dbReference type="ChEBI" id="CHEBI:15377"/>
        <dbReference type="ChEBI" id="CHEBI:15378"/>
        <dbReference type="ChEBI" id="CHEBI:30616"/>
        <dbReference type="ChEBI" id="CHEBI:43474"/>
        <dbReference type="ChEBI" id="CHEBI:456216"/>
    </reaction>
</comment>
<evidence type="ECO:0000313" key="11">
    <source>
        <dbReference type="EMBL" id="CAD9520336.1"/>
    </source>
</evidence>
<keyword evidence="3" id="KW-0547">Nucleotide-binding</keyword>
<evidence type="ECO:0000256" key="7">
    <source>
        <dbReference type="ARBA" id="ARBA00049360"/>
    </source>
</evidence>
<dbReference type="FunFam" id="3.30.420.40:FF:000050">
    <property type="entry name" value="Actin, alpha skeletal muscle"/>
    <property type="match status" value="1"/>
</dbReference>
<evidence type="ECO:0000256" key="2">
    <source>
        <dbReference type="ARBA" id="ARBA00006752"/>
    </source>
</evidence>
<dbReference type="FunFam" id="3.30.420.40:FF:000404">
    <property type="entry name" value="Major actin"/>
    <property type="match status" value="1"/>
</dbReference>
<dbReference type="AlphaFoldDB" id="A0A6U6VRS8"/>
<comment type="subcellular location">
    <subcellularLocation>
        <location evidence="1">Cytoplasm</location>
        <location evidence="1">Cytoskeleton</location>
    </subcellularLocation>
</comment>
<keyword evidence="5" id="KW-0067">ATP-binding</keyword>
<dbReference type="FunFam" id="3.90.640.10:FF:000001">
    <property type="entry name" value="Actin, muscle"/>
    <property type="match status" value="1"/>
</dbReference>
<proteinExistence type="inferred from homology"/>
<dbReference type="SUPFAM" id="SSF53067">
    <property type="entry name" value="Actin-like ATPase domain"/>
    <property type="match status" value="2"/>
</dbReference>
<evidence type="ECO:0000313" key="10">
    <source>
        <dbReference type="EMBL" id="CAD9520329.1"/>
    </source>
</evidence>
<dbReference type="FunFam" id="3.30.420.40:FF:000058">
    <property type="entry name" value="Putative actin-related protein 5"/>
    <property type="match status" value="1"/>
</dbReference>